<name>A0A507R5T9_MONPU</name>
<dbReference type="SUPFAM" id="SSF53474">
    <property type="entry name" value="alpha/beta-Hydrolases"/>
    <property type="match status" value="1"/>
</dbReference>
<dbReference type="AlphaFoldDB" id="A0A507R5T9"/>
<dbReference type="GO" id="GO:0005737">
    <property type="term" value="C:cytoplasm"/>
    <property type="evidence" value="ECO:0007669"/>
    <property type="project" value="UniProtKB-SubCell"/>
</dbReference>
<dbReference type="InterPro" id="IPR003140">
    <property type="entry name" value="PLipase/COase/thioEstase"/>
</dbReference>
<evidence type="ECO:0000256" key="10">
    <source>
        <dbReference type="ARBA" id="ARBA00022857"/>
    </source>
</evidence>
<comment type="catalytic activity">
    <reaction evidence="15">
        <text>S-hexadecanoyl-L-cysteinyl-[protein] + H2O = L-cysteinyl-[protein] + hexadecanoate + H(+)</text>
        <dbReference type="Rhea" id="RHEA:19233"/>
        <dbReference type="Rhea" id="RHEA-COMP:10131"/>
        <dbReference type="Rhea" id="RHEA-COMP:11032"/>
        <dbReference type="ChEBI" id="CHEBI:7896"/>
        <dbReference type="ChEBI" id="CHEBI:15377"/>
        <dbReference type="ChEBI" id="CHEBI:15378"/>
        <dbReference type="ChEBI" id="CHEBI:29950"/>
        <dbReference type="ChEBI" id="CHEBI:74151"/>
        <dbReference type="EC" id="3.1.2.22"/>
    </reaction>
</comment>
<comment type="caution">
    <text evidence="17">The sequence shown here is derived from an EMBL/GenBank/DDBJ whole genome shotgun (WGS) entry which is preliminary data.</text>
</comment>
<dbReference type="InterPro" id="IPR002347">
    <property type="entry name" value="SDR_fam"/>
</dbReference>
<evidence type="ECO:0000256" key="4">
    <source>
        <dbReference type="ARBA" id="ARBA00012423"/>
    </source>
</evidence>
<evidence type="ECO:0000256" key="1">
    <source>
        <dbReference type="ARBA" id="ARBA00004496"/>
    </source>
</evidence>
<keyword evidence="7" id="KW-0963">Cytoplasm</keyword>
<dbReference type="PANTHER" id="PTHR24320:SF282">
    <property type="entry name" value="WW DOMAIN-CONTAINING OXIDOREDUCTASE"/>
    <property type="match status" value="1"/>
</dbReference>
<evidence type="ECO:0000256" key="7">
    <source>
        <dbReference type="ARBA" id="ARBA00022490"/>
    </source>
</evidence>
<dbReference type="InterPro" id="IPR036291">
    <property type="entry name" value="NAD(P)-bd_dom_sf"/>
</dbReference>
<evidence type="ECO:0000256" key="8">
    <source>
        <dbReference type="ARBA" id="ARBA00022801"/>
    </source>
</evidence>
<comment type="function">
    <text evidence="13">Hydrolyzes fatty acids from S-acylated cysteine residues in proteins with a strong preference for palmitoylated G-alpha proteins over other acyl substrates. Mediates the deacylation of G-alpha proteins such as GPA1 in vivo, but has weak or no activity toward palmitoylated Ras proteins. Has weak lysophospholipase activity in vitro; however such activity may not exist in vivo.</text>
</comment>
<keyword evidence="10" id="KW-0521">NADP</keyword>
<protein>
    <recommendedName>
        <fullName evidence="5">Acyl-protein thioesterase 1</fullName>
        <ecNumber evidence="4">3.1.2.22</ecNumber>
    </recommendedName>
    <alternativeName>
        <fullName evidence="14">Palmitoyl-protein hydrolase</fullName>
    </alternativeName>
</protein>
<dbReference type="EC" id="3.1.2.22" evidence="4"/>
<comment type="subcellular location">
    <subcellularLocation>
        <location evidence="1">Cytoplasm</location>
    </subcellularLocation>
</comment>
<comment type="similarity">
    <text evidence="2">Belongs to the short-chain dehydrogenases/reductases (SDR) family.</text>
</comment>
<dbReference type="Gene3D" id="3.40.50.720">
    <property type="entry name" value="NAD(P)-binding Rossmann-like Domain"/>
    <property type="match status" value="1"/>
</dbReference>
<accession>A0A507R5T9</accession>
<dbReference type="PRINTS" id="PR00081">
    <property type="entry name" value="GDHRDH"/>
</dbReference>
<feature type="domain" description="Phospholipase/carboxylesterase/thioesterase" evidence="16">
    <location>
        <begin position="7"/>
        <end position="233"/>
    </location>
</feature>
<dbReference type="STRING" id="5098.A0A507R5T9"/>
<keyword evidence="12" id="KW-0443">Lipid metabolism</keyword>
<reference evidence="17 18" key="1">
    <citation type="submission" date="2019-06" db="EMBL/GenBank/DDBJ databases">
        <title>Wine fermentation using esterase from Monascus purpureus.</title>
        <authorList>
            <person name="Geng C."/>
            <person name="Zhang Y."/>
        </authorList>
    </citation>
    <scope>NUCLEOTIDE SEQUENCE [LARGE SCALE GENOMIC DNA]</scope>
    <source>
        <strain evidence="17">HQ1</strain>
    </source>
</reference>
<dbReference type="GO" id="GO:0008474">
    <property type="term" value="F:palmitoyl-(protein) hydrolase activity"/>
    <property type="evidence" value="ECO:0007669"/>
    <property type="project" value="UniProtKB-EC"/>
</dbReference>
<evidence type="ECO:0000256" key="2">
    <source>
        <dbReference type="ARBA" id="ARBA00006484"/>
    </source>
</evidence>
<gene>
    <name evidence="17" type="ORF">MPDQ_004547</name>
</gene>
<dbReference type="PANTHER" id="PTHR24320">
    <property type="entry name" value="RETINOL DEHYDROGENASE"/>
    <property type="match status" value="1"/>
</dbReference>
<evidence type="ECO:0000256" key="6">
    <source>
        <dbReference type="ARBA" id="ARBA00022487"/>
    </source>
</evidence>
<dbReference type="FunFam" id="3.40.50.1820:FF:000010">
    <property type="entry name" value="Acyl-protein thioesterase 2"/>
    <property type="match status" value="1"/>
</dbReference>
<evidence type="ECO:0000256" key="15">
    <source>
        <dbReference type="ARBA" id="ARBA00047337"/>
    </source>
</evidence>
<evidence type="ECO:0000259" key="16">
    <source>
        <dbReference type="Pfam" id="PF02230"/>
    </source>
</evidence>
<evidence type="ECO:0000313" key="18">
    <source>
        <dbReference type="Proteomes" id="UP000319663"/>
    </source>
</evidence>
<dbReference type="Gene3D" id="3.40.50.1820">
    <property type="entry name" value="alpha/beta hydrolase"/>
    <property type="match status" value="1"/>
</dbReference>
<dbReference type="GO" id="GO:0016491">
    <property type="term" value="F:oxidoreductase activity"/>
    <property type="evidence" value="ECO:0007669"/>
    <property type="project" value="UniProtKB-KW"/>
</dbReference>
<organism evidence="17 18">
    <name type="scientific">Monascus purpureus</name>
    <name type="common">Red mold</name>
    <name type="synonym">Monascus anka</name>
    <dbReference type="NCBI Taxonomy" id="5098"/>
    <lineage>
        <taxon>Eukaryota</taxon>
        <taxon>Fungi</taxon>
        <taxon>Dikarya</taxon>
        <taxon>Ascomycota</taxon>
        <taxon>Pezizomycotina</taxon>
        <taxon>Eurotiomycetes</taxon>
        <taxon>Eurotiomycetidae</taxon>
        <taxon>Eurotiales</taxon>
        <taxon>Aspergillaceae</taxon>
        <taxon>Monascus</taxon>
    </lineage>
</organism>
<evidence type="ECO:0000256" key="3">
    <source>
        <dbReference type="ARBA" id="ARBA00006499"/>
    </source>
</evidence>
<dbReference type="Proteomes" id="UP000319663">
    <property type="component" value="Unassembled WGS sequence"/>
</dbReference>
<evidence type="ECO:0000256" key="5">
    <source>
        <dbReference type="ARBA" id="ARBA00014923"/>
    </source>
</evidence>
<dbReference type="EMBL" id="VIFY01000003">
    <property type="protein sequence ID" value="TQB77147.1"/>
    <property type="molecule type" value="Genomic_DNA"/>
</dbReference>
<evidence type="ECO:0000313" key="17">
    <source>
        <dbReference type="EMBL" id="TQB77147.1"/>
    </source>
</evidence>
<keyword evidence="11" id="KW-0560">Oxidoreductase</keyword>
<evidence type="ECO:0000256" key="9">
    <source>
        <dbReference type="ARBA" id="ARBA00022832"/>
    </source>
</evidence>
<keyword evidence="9" id="KW-0276">Fatty acid metabolism</keyword>
<keyword evidence="8" id="KW-0378">Hydrolase</keyword>
<dbReference type="GO" id="GO:0006631">
    <property type="term" value="P:fatty acid metabolic process"/>
    <property type="evidence" value="ECO:0007669"/>
    <property type="project" value="UniProtKB-KW"/>
</dbReference>
<dbReference type="Pfam" id="PF02230">
    <property type="entry name" value="Abhydrolase_2"/>
    <property type="match status" value="1"/>
</dbReference>
<sequence>MAHVHRAPFIVPALTKHTATVIMAHGLGDNGAGWMSLAQNWRRRGKFDEVAFIFPNAPMIPITVNFGMTMPGWYDITKLGRDLDFEEALRSQDEPGILRSRDYFNTLIKEQVEKGIKPSRIVIGGFSQGGAMSLFTGITNKEKLGGVFGLSCYLLLSDKIKNYIPEDYPNKKTPIFLAHGTDDNIVPYAFGSASSKTIKELGIDNVEFHSYPGLDHGAEPDEINDLEIFLQKNFQLLANHTVTIYAHNRHPKMALNDAVAISGFFVNGLFRHPLDFYSSVGPTLSELTFGLCGESFVPERDIGDLTGKVVFVTGGNTGLGKETVFQLAHHQPSRIYLAARNEDKAREAMTSIQDNFASPVDIRYIPLDLTSFKSIQAAAKQFTEDCDRLDILILNAGVMGSPAITTEDGFEIQMGTNHIGHFLLTKLLLPTLQETVASAIPAPDVRVVTVASLAYTLCTPSKVMMPTSALLEASTWTRYGASKAANIIFAAELARRYPDILSVSVHPGMVASELYERARAVNPVLGTALVAAGSIFFRSVRSGALNQLWAAGAKRNLLTNGAYYAPVGIQGTRNEYATNEEMGKRLWEWTEEQIGEILAAAETK</sequence>
<evidence type="ECO:0000256" key="11">
    <source>
        <dbReference type="ARBA" id="ARBA00023002"/>
    </source>
</evidence>
<keyword evidence="18" id="KW-1185">Reference proteome</keyword>
<keyword evidence="6" id="KW-0719">Serine esterase</keyword>
<evidence type="ECO:0000256" key="13">
    <source>
        <dbReference type="ARBA" id="ARBA00029392"/>
    </source>
</evidence>
<evidence type="ECO:0000256" key="12">
    <source>
        <dbReference type="ARBA" id="ARBA00023098"/>
    </source>
</evidence>
<evidence type="ECO:0000256" key="14">
    <source>
        <dbReference type="ARBA" id="ARBA00031195"/>
    </source>
</evidence>
<dbReference type="SUPFAM" id="SSF51735">
    <property type="entry name" value="NAD(P)-binding Rossmann-fold domains"/>
    <property type="match status" value="1"/>
</dbReference>
<dbReference type="GO" id="GO:0052689">
    <property type="term" value="F:carboxylic ester hydrolase activity"/>
    <property type="evidence" value="ECO:0007669"/>
    <property type="project" value="UniProtKB-KW"/>
</dbReference>
<comment type="similarity">
    <text evidence="3">Belongs to the AB hydrolase superfamily. AB hydrolase 2 family.</text>
</comment>
<proteinExistence type="inferred from homology"/>
<dbReference type="InterPro" id="IPR029058">
    <property type="entry name" value="AB_hydrolase_fold"/>
</dbReference>
<dbReference type="Pfam" id="PF00106">
    <property type="entry name" value="adh_short"/>
    <property type="match status" value="1"/>
</dbReference>